<name>A0A918TDL6_9RHOB</name>
<dbReference type="EMBL" id="BMYJ01000001">
    <property type="protein sequence ID" value="GHC44089.1"/>
    <property type="molecule type" value="Genomic_DNA"/>
</dbReference>
<sequence>MNTPRDITYATGIASKPAQTVIRTLEALTGRRSLLRRAAGYDRELAAGRSFWQVMPERYGLTLQVAAGNLNDIPANGPLILISNHPYGILDGLMMGHILDRLRPDFRILANAVFRRAEVLDRVLLPVDFSETREAVALNLQTRAKALDYLGQGGAIGIFPGGTVSTSQKPLGRPMDPVWRNFTAKMIAKSGAVVVPIFFPGHNSRLFQMASHLHYSLRLGLLLKEFRARLDQPVPVVVGQPLAAGEIAARRGDPTALMEWLRRSTYDLSPGPRKSYALGYEFEAKYRNP</sequence>
<keyword evidence="3" id="KW-1185">Reference proteome</keyword>
<evidence type="ECO:0000313" key="3">
    <source>
        <dbReference type="Proteomes" id="UP000638981"/>
    </source>
</evidence>
<gene>
    <name evidence="2" type="ORF">GCM10007315_01530</name>
</gene>
<proteinExistence type="predicted"/>
<dbReference type="RefSeq" id="WP_189409517.1">
    <property type="nucleotide sequence ID" value="NZ_BMYJ01000001.1"/>
</dbReference>
<dbReference type="Pfam" id="PF19576">
    <property type="entry name" value="Acyltransf_2"/>
    <property type="match status" value="1"/>
</dbReference>
<dbReference type="CDD" id="cd07986">
    <property type="entry name" value="LPLAT_ACT14924-like"/>
    <property type="match status" value="1"/>
</dbReference>
<feature type="domain" description="Phospholipid/glycerol acyltransferase" evidence="1">
    <location>
        <begin position="79"/>
        <end position="202"/>
    </location>
</feature>
<evidence type="ECO:0000313" key="2">
    <source>
        <dbReference type="EMBL" id="GHC44089.1"/>
    </source>
</evidence>
<dbReference type="SUPFAM" id="SSF69593">
    <property type="entry name" value="Glycerol-3-phosphate (1)-acyltransferase"/>
    <property type="match status" value="1"/>
</dbReference>
<evidence type="ECO:0000259" key="1">
    <source>
        <dbReference type="SMART" id="SM00563"/>
    </source>
</evidence>
<dbReference type="Proteomes" id="UP000638981">
    <property type="component" value="Unassembled WGS sequence"/>
</dbReference>
<dbReference type="AlphaFoldDB" id="A0A918TDL6"/>
<dbReference type="InterPro" id="IPR002123">
    <property type="entry name" value="Plipid/glycerol_acylTrfase"/>
</dbReference>
<dbReference type="GO" id="GO:0016746">
    <property type="term" value="F:acyltransferase activity"/>
    <property type="evidence" value="ECO:0007669"/>
    <property type="project" value="InterPro"/>
</dbReference>
<reference evidence="2" key="2">
    <citation type="submission" date="2020-09" db="EMBL/GenBank/DDBJ databases">
        <authorList>
            <person name="Sun Q."/>
            <person name="Kim S."/>
        </authorList>
    </citation>
    <scope>NUCLEOTIDE SEQUENCE</scope>
    <source>
        <strain evidence="2">KCTC 23310</strain>
    </source>
</reference>
<dbReference type="InterPro" id="IPR045746">
    <property type="entry name" value="ACT14924-like_Acyltransf_dom"/>
</dbReference>
<accession>A0A918TDL6</accession>
<organism evidence="2 3">
    <name type="scientific">Neogemmobacter tilapiae</name>
    <dbReference type="NCBI Taxonomy" id="875041"/>
    <lineage>
        <taxon>Bacteria</taxon>
        <taxon>Pseudomonadati</taxon>
        <taxon>Pseudomonadota</taxon>
        <taxon>Alphaproteobacteria</taxon>
        <taxon>Rhodobacterales</taxon>
        <taxon>Paracoccaceae</taxon>
        <taxon>Neogemmobacter</taxon>
    </lineage>
</organism>
<reference evidence="2" key="1">
    <citation type="journal article" date="2014" name="Int. J. Syst. Evol. Microbiol.">
        <title>Complete genome sequence of Corynebacterium casei LMG S-19264T (=DSM 44701T), isolated from a smear-ripened cheese.</title>
        <authorList>
            <consortium name="US DOE Joint Genome Institute (JGI-PGF)"/>
            <person name="Walter F."/>
            <person name="Albersmeier A."/>
            <person name="Kalinowski J."/>
            <person name="Ruckert C."/>
        </authorList>
    </citation>
    <scope>NUCLEOTIDE SEQUENCE</scope>
    <source>
        <strain evidence="2">KCTC 23310</strain>
    </source>
</reference>
<dbReference type="SMART" id="SM00563">
    <property type="entry name" value="PlsC"/>
    <property type="match status" value="1"/>
</dbReference>
<comment type="caution">
    <text evidence="2">The sequence shown here is derived from an EMBL/GenBank/DDBJ whole genome shotgun (WGS) entry which is preliminary data.</text>
</comment>
<protein>
    <recommendedName>
        <fullName evidence="1">Phospholipid/glycerol acyltransferase domain-containing protein</fullName>
    </recommendedName>
</protein>